<organism evidence="3 4">
    <name type="scientific">Deinococcus aerolatus</name>
    <dbReference type="NCBI Taxonomy" id="522487"/>
    <lineage>
        <taxon>Bacteria</taxon>
        <taxon>Thermotogati</taxon>
        <taxon>Deinococcota</taxon>
        <taxon>Deinococci</taxon>
        <taxon>Deinococcales</taxon>
        <taxon>Deinococcaceae</taxon>
        <taxon>Deinococcus</taxon>
    </lineage>
</organism>
<dbReference type="RefSeq" id="WP_188974087.1">
    <property type="nucleotide sequence ID" value="NZ_BMOL01000024.1"/>
</dbReference>
<dbReference type="InterPro" id="IPR047589">
    <property type="entry name" value="DUF11_rpt"/>
</dbReference>
<accession>A0ABQ2GFM9</accession>
<keyword evidence="2" id="KW-0732">Signal</keyword>
<dbReference type="EMBL" id="BMOL01000024">
    <property type="protein sequence ID" value="GGL92781.1"/>
    <property type="molecule type" value="Genomic_DNA"/>
</dbReference>
<evidence type="ECO:0000313" key="3">
    <source>
        <dbReference type="EMBL" id="GGL92781.1"/>
    </source>
</evidence>
<gene>
    <name evidence="3" type="ORF">GCM10010840_33590</name>
</gene>
<feature type="region of interest" description="Disordered" evidence="1">
    <location>
        <begin position="238"/>
        <end position="284"/>
    </location>
</feature>
<dbReference type="NCBIfam" id="TIGR01451">
    <property type="entry name" value="B_ant_repeat"/>
    <property type="match status" value="1"/>
</dbReference>
<protein>
    <recommendedName>
        <fullName evidence="5">DUF11 domain-containing protein</fullName>
    </recommendedName>
</protein>
<evidence type="ECO:0008006" key="5">
    <source>
        <dbReference type="Google" id="ProtNLM"/>
    </source>
</evidence>
<sequence>MKVNPKFLMMMAALAAGSATAATTSTTAGTIITNVASATYDDPISGTPVTPFNSNTVQTTVLPLPDFDIRFQNNTPTDGGTQNALNTTTKVVLNAVPGQAVETLYTAINLGNTPLTIGLSVNQVGAGGQSVAYFPAGTTDFVNTPSTAQIVVQADDPNTPIDEGVTNFIQRIVIPPTATRTDVFGATPIGRVTGTGTTLAADGTVTGNGYATGSINEEENKALGTDWQFVAITMFASTLDNKPNPSTPPTNPVDPGGNPYTPTPASGPVNVPTLPVGPDATPNTPPVNPSSPGYMDGTTPIIPNATGDTQIAYPAADPDNLADFVTFTNALTNTSAQGDALQLFPSGAVATNGTLNAGWTFDAATGTFTQNAGNPLTEIRVTFLNPNGTPVTVKTGATYPTLIVPANSSAYYLTRITYPDPDDSAPVLSRSVTTDVDSINDAGFAPETGGSTTNTIMPAAAQFGDATAPLGAVPTPATNQTVRPNGTFGGVSSPDVTDATAIFPMDVVNNGTYNDTYILSAGTAVPGTTVRYFYADGTELGTITSGPNTGKYVTTVVAAGSELKVFARIDVPTSTSTGVYAVSQNATGYFSTIPMSDTNNTVTVSPVGAVGVAKFTERTPTTAGSETVATPSGVSFPNPVNFTAQPNTGALPGQDITYRIIAKNTFNTSVARFFIRDTVPANTTFVSVSIVGVVASKTIYSVDGGNTWSATAPGVTATTVAVAIDNNNDLIPDALASGAEVSANFVVKVK</sequence>
<evidence type="ECO:0000256" key="2">
    <source>
        <dbReference type="SAM" id="SignalP"/>
    </source>
</evidence>
<comment type="caution">
    <text evidence="3">The sequence shown here is derived from an EMBL/GenBank/DDBJ whole genome shotgun (WGS) entry which is preliminary data.</text>
</comment>
<name>A0ABQ2GFM9_9DEIO</name>
<dbReference type="Proteomes" id="UP000639973">
    <property type="component" value="Unassembled WGS sequence"/>
</dbReference>
<feature type="signal peptide" evidence="2">
    <location>
        <begin position="1"/>
        <end position="21"/>
    </location>
</feature>
<reference evidence="4" key="1">
    <citation type="journal article" date="2019" name="Int. J. Syst. Evol. Microbiol.">
        <title>The Global Catalogue of Microorganisms (GCM) 10K type strain sequencing project: providing services to taxonomists for standard genome sequencing and annotation.</title>
        <authorList>
            <consortium name="The Broad Institute Genomics Platform"/>
            <consortium name="The Broad Institute Genome Sequencing Center for Infectious Disease"/>
            <person name="Wu L."/>
            <person name="Ma J."/>
        </authorList>
    </citation>
    <scope>NUCLEOTIDE SEQUENCE [LARGE SCALE GENOMIC DNA]</scope>
    <source>
        <strain evidence="4">JCM 15442</strain>
    </source>
</reference>
<keyword evidence="4" id="KW-1185">Reference proteome</keyword>
<feature type="chain" id="PRO_5045480414" description="DUF11 domain-containing protein" evidence="2">
    <location>
        <begin position="22"/>
        <end position="750"/>
    </location>
</feature>
<evidence type="ECO:0000256" key="1">
    <source>
        <dbReference type="SAM" id="MobiDB-lite"/>
    </source>
</evidence>
<proteinExistence type="predicted"/>
<evidence type="ECO:0000313" key="4">
    <source>
        <dbReference type="Proteomes" id="UP000639973"/>
    </source>
</evidence>